<proteinExistence type="predicted"/>
<accession>A0ABN9BBG8</accession>
<dbReference type="Proteomes" id="UP001162483">
    <property type="component" value="Unassembled WGS sequence"/>
</dbReference>
<feature type="non-terminal residue" evidence="1">
    <location>
        <position position="55"/>
    </location>
</feature>
<reference evidence="1" key="1">
    <citation type="submission" date="2023-05" db="EMBL/GenBank/DDBJ databases">
        <authorList>
            <person name="Stuckert A."/>
        </authorList>
    </citation>
    <scope>NUCLEOTIDE SEQUENCE</scope>
</reference>
<dbReference type="EMBL" id="CATNWA010003238">
    <property type="protein sequence ID" value="CAI9544875.1"/>
    <property type="molecule type" value="Genomic_DNA"/>
</dbReference>
<gene>
    <name evidence="1" type="ORF">SPARVUS_LOCUS2559745</name>
</gene>
<protein>
    <submittedName>
        <fullName evidence="1">Uncharacterized protein</fullName>
    </submittedName>
</protein>
<evidence type="ECO:0000313" key="2">
    <source>
        <dbReference type="Proteomes" id="UP001162483"/>
    </source>
</evidence>
<comment type="caution">
    <text evidence="1">The sequence shown here is derived from an EMBL/GenBank/DDBJ whole genome shotgun (WGS) entry which is preliminary data.</text>
</comment>
<organism evidence="1 2">
    <name type="scientific">Staurois parvus</name>
    <dbReference type="NCBI Taxonomy" id="386267"/>
    <lineage>
        <taxon>Eukaryota</taxon>
        <taxon>Metazoa</taxon>
        <taxon>Chordata</taxon>
        <taxon>Craniata</taxon>
        <taxon>Vertebrata</taxon>
        <taxon>Euteleostomi</taxon>
        <taxon>Amphibia</taxon>
        <taxon>Batrachia</taxon>
        <taxon>Anura</taxon>
        <taxon>Neobatrachia</taxon>
        <taxon>Ranoidea</taxon>
        <taxon>Ranidae</taxon>
        <taxon>Staurois</taxon>
    </lineage>
</organism>
<keyword evidence="2" id="KW-1185">Reference proteome</keyword>
<name>A0ABN9BBG8_9NEOB</name>
<sequence length="55" mass="6651">MELKKKIMNMSNRQDKDSLATMQRELEESIYDDQQKALQRMTEKKNNANELLKQY</sequence>
<evidence type="ECO:0000313" key="1">
    <source>
        <dbReference type="EMBL" id="CAI9544875.1"/>
    </source>
</evidence>